<proteinExistence type="predicted"/>
<accession>A0A6N6NLS1</accession>
<sequence length="967" mass="108596">MLEDGVVVKYGLADRAHENEFFRYFARSVKAYFDKKGIPALLMGMPECKVDSRLQIDALLITDKTLTIIDFKDYGGTLMLPDEASFRRGPWETADGIVVKGGSSPNPFYQTGLQRERLVRILETFCRNLSSFNPRFVSTMVCFAKTMNVQGSIPGNVRSYFHIADENTFLEKLFDVVSAGREDAGLLSGKFLNTFDGKVFGSTDYDLEINPALLGIERTQPLQNEPPESSQEAPAQNEKIRSFLEGDSSVLIVTGAVGTNKAQIAPVIREESFRAGFSSARVFALSNRVKRNLGSTIDEVESLYATIFDFSGTHIDDTGMRVVPVAPRVEHDPFSDCDENDTVARRHIYIIYESQLVTDSGRTGEMIQFGSGHLLSDLFEYTGIKEEGCEDKIVFVGDKFQLGFGSWSESCLNEAWYGDSFTVETLELPDVQNPTGIQEACLQIANAIRQGRTTNLVLEETDQVRICDSSLERGLLENASMDHLRHKVLAYTNRQACGLNEYIKTRILGNGRLVAPGDIIVFQNQTYAYPSERYQSYGSVSQFDDMEPRRIENGETGKVVAIDTNESNWLVLEEQVSKEEAPIRLTLVNADVHLDSSRISEVYRVPFILEALQSDGPDLNLMQETTLKVHLTRLFAEYMKAHPFEGSKHFKEMMESGEYAINAAGQYRDPKDGRYLTIYEKRYRDEIEREMQGSSSEYARWLNAAHIKFGWCMTVHKAISSEYDEITFSTKFEGGRRNAGYFRFLYTGISRAKGRVNLVRWEPVSPFEKTEFGVIEQQAGHSAKKPVVLVSTMDSVSADVRNLVETSLTSEMAIADTKSVRYQEIYEIAQGDKSFKAIFDYGNDGKVKLPRYAKGDKELFESFRDSVCGSFVPSSIGAGGQMSWLYDILSRDIVDDCELAIVSSSNYRDVLAIRRHGASVEIQVDYKKDGAISGFKAVAGDIALFSEVVREICEYYAMSNPDMSLWV</sequence>
<reference evidence="1 2" key="1">
    <citation type="submission" date="2019-09" db="EMBL/GenBank/DDBJ databases">
        <title>Whole genome shotgun sequencing (WGS) of Ellagibacter isourolithinifaciens DSM 104140(T) and Adlercreutzia muris DSM 29508(T).</title>
        <authorList>
            <person name="Stoll D.A."/>
            <person name="Danylec N."/>
            <person name="Huch M."/>
        </authorList>
    </citation>
    <scope>NUCLEOTIDE SEQUENCE [LARGE SCALE GENOMIC DNA]</scope>
    <source>
        <strain evidence="1 2">DSM 104140</strain>
    </source>
</reference>
<comment type="caution">
    <text evidence="1">The sequence shown here is derived from an EMBL/GenBank/DDBJ whole genome shotgun (WGS) entry which is preliminary data.</text>
</comment>
<organism evidence="1 2">
    <name type="scientific">Ellagibacter isourolithinifaciens</name>
    <dbReference type="NCBI Taxonomy" id="2137581"/>
    <lineage>
        <taxon>Bacteria</taxon>
        <taxon>Bacillati</taxon>
        <taxon>Actinomycetota</taxon>
        <taxon>Coriobacteriia</taxon>
        <taxon>Eggerthellales</taxon>
        <taxon>Eggerthellaceae</taxon>
        <taxon>Ellagibacter</taxon>
    </lineage>
</organism>
<gene>
    <name evidence="1" type="ORF">F8C90_09965</name>
</gene>
<protein>
    <submittedName>
        <fullName evidence="1">Uncharacterized protein</fullName>
    </submittedName>
</protein>
<evidence type="ECO:0000313" key="2">
    <source>
        <dbReference type="Proteomes" id="UP000468668"/>
    </source>
</evidence>
<dbReference type="CDD" id="cd18809">
    <property type="entry name" value="SF1_C_RecD"/>
    <property type="match status" value="1"/>
</dbReference>
<dbReference type="EMBL" id="WAJR01000035">
    <property type="protein sequence ID" value="KAB1636152.1"/>
    <property type="molecule type" value="Genomic_DNA"/>
</dbReference>
<dbReference type="OrthoDB" id="9763659at2"/>
<dbReference type="RefSeq" id="WP_158050365.1">
    <property type="nucleotide sequence ID" value="NZ_WAJR01000035.1"/>
</dbReference>
<dbReference type="GeneID" id="98658733"/>
<dbReference type="Proteomes" id="UP000468668">
    <property type="component" value="Unassembled WGS sequence"/>
</dbReference>
<dbReference type="Gene3D" id="3.40.50.300">
    <property type="entry name" value="P-loop containing nucleotide triphosphate hydrolases"/>
    <property type="match status" value="1"/>
</dbReference>
<dbReference type="InterPro" id="IPR027417">
    <property type="entry name" value="P-loop_NTPase"/>
</dbReference>
<keyword evidence="2" id="KW-1185">Reference proteome</keyword>
<dbReference type="SUPFAM" id="SSF52540">
    <property type="entry name" value="P-loop containing nucleoside triphosphate hydrolases"/>
    <property type="match status" value="1"/>
</dbReference>
<name>A0A6N6NLS1_9ACTN</name>
<evidence type="ECO:0000313" key="1">
    <source>
        <dbReference type="EMBL" id="KAB1636152.1"/>
    </source>
</evidence>
<dbReference type="AlphaFoldDB" id="A0A6N6NLS1"/>